<keyword evidence="7 10" id="KW-0413">Isomerase</keyword>
<evidence type="ECO:0000256" key="10">
    <source>
        <dbReference type="PROSITE-ProRule" id="PRU00278"/>
    </source>
</evidence>
<dbReference type="AlphaFoldDB" id="A0A6T8NDZ4"/>
<dbReference type="GO" id="GO:0042025">
    <property type="term" value="C:host cell nucleus"/>
    <property type="evidence" value="ECO:0007669"/>
    <property type="project" value="UniProtKB-SubCell"/>
</dbReference>
<keyword evidence="4" id="KW-1048">Host nucleus</keyword>
<dbReference type="EMBL" id="HBEL01041115">
    <property type="protein sequence ID" value="CAD8422980.1"/>
    <property type="molecule type" value="Transcribed_RNA"/>
</dbReference>
<protein>
    <recommendedName>
        <fullName evidence="11">Peptidyl-prolyl cis-trans isomerase</fullName>
        <ecNumber evidence="11">5.2.1.8</ecNumber>
    </recommendedName>
</protein>
<dbReference type="Pfam" id="PF00639">
    <property type="entry name" value="Rotamase"/>
    <property type="match status" value="1"/>
</dbReference>
<reference evidence="14" key="1">
    <citation type="submission" date="2021-01" db="EMBL/GenBank/DDBJ databases">
        <authorList>
            <person name="Corre E."/>
            <person name="Pelletier E."/>
            <person name="Niang G."/>
            <person name="Scheremetjew M."/>
            <person name="Finn R."/>
            <person name="Kale V."/>
            <person name="Holt S."/>
            <person name="Cochrane G."/>
            <person name="Meng A."/>
            <person name="Brown T."/>
            <person name="Cohen L."/>
        </authorList>
    </citation>
    <scope>NUCLEOTIDE SEQUENCE</scope>
    <source>
        <strain evidence="14">CCAP1064/1</strain>
    </source>
</reference>
<evidence type="ECO:0000256" key="2">
    <source>
        <dbReference type="ARBA" id="ARBA00004147"/>
    </source>
</evidence>
<evidence type="ECO:0000256" key="6">
    <source>
        <dbReference type="ARBA" id="ARBA00023200"/>
    </source>
</evidence>
<organism evidence="14">
    <name type="scientific">Proboscia inermis</name>
    <dbReference type="NCBI Taxonomy" id="420281"/>
    <lineage>
        <taxon>Eukaryota</taxon>
        <taxon>Sar</taxon>
        <taxon>Stramenopiles</taxon>
        <taxon>Ochrophyta</taxon>
        <taxon>Bacillariophyta</taxon>
        <taxon>Coscinodiscophyceae</taxon>
        <taxon>Rhizosoleniophycidae</taxon>
        <taxon>Rhizosoleniales</taxon>
        <taxon>Rhizosoleniaceae</taxon>
        <taxon>Proboscia</taxon>
    </lineage>
</organism>
<dbReference type="PANTHER" id="PTHR10657">
    <property type="entry name" value="PEPTIDYL-PROLYL CIS-TRANS ISOMERASE"/>
    <property type="match status" value="1"/>
</dbReference>
<evidence type="ECO:0000256" key="3">
    <source>
        <dbReference type="ARBA" id="ARBA00004192"/>
    </source>
</evidence>
<dbReference type="InterPro" id="IPR051370">
    <property type="entry name" value="PPIase_Pin1"/>
</dbReference>
<dbReference type="InterPro" id="IPR046357">
    <property type="entry name" value="PPIase_dom_sf"/>
</dbReference>
<dbReference type="PANTHER" id="PTHR10657:SF4">
    <property type="entry name" value="PEPTIDYL-PROLYL CIS-TRANS ISOMERASE-RELATED"/>
    <property type="match status" value="1"/>
</dbReference>
<dbReference type="GO" id="GO:0003755">
    <property type="term" value="F:peptidyl-prolyl cis-trans isomerase activity"/>
    <property type="evidence" value="ECO:0007669"/>
    <property type="project" value="UniProtKB-UniRule"/>
</dbReference>
<evidence type="ECO:0000256" key="11">
    <source>
        <dbReference type="RuleBase" id="RU363014"/>
    </source>
</evidence>
<comment type="subcellular location">
    <subcellularLocation>
        <location evidence="3">Host cytoplasm</location>
    </subcellularLocation>
    <subcellularLocation>
        <location evidence="2">Host nucleus</location>
    </subcellularLocation>
</comment>
<proteinExistence type="predicted"/>
<dbReference type="SUPFAM" id="SSF54534">
    <property type="entry name" value="FKBP-like"/>
    <property type="match status" value="1"/>
</dbReference>
<dbReference type="FunFam" id="3.10.50.40:FF:000010">
    <property type="entry name" value="Peptidyl-prolyl cis-trans isomerase Pin1"/>
    <property type="match status" value="1"/>
</dbReference>
<evidence type="ECO:0000256" key="5">
    <source>
        <dbReference type="ARBA" id="ARBA00023110"/>
    </source>
</evidence>
<evidence type="ECO:0000256" key="7">
    <source>
        <dbReference type="ARBA" id="ARBA00023235"/>
    </source>
</evidence>
<accession>A0A6T8NDZ4</accession>
<comment type="function">
    <text evidence="8">Peptidyl-prolyl cis/trans isomerase (PPIase) that acts as a key virulence factor by promoting host leukocyte transformation. Binds to and isomerizes specific phosphorylated Ser/Thr-Pro (pSer/Thr-Pro) motifs in a subset of proteins, resulting in conformational changes in the proteins. Promotes host leukocyte transformation by binding to phosphorylated host FBXW7, disrupting dimerization and promoting FBXW7 autoubiquitination and subsequent degradation. Degradation of host FBXW7, leads to stabilization of JUN, which promotes cell transformation.</text>
</comment>
<evidence type="ECO:0000259" key="12">
    <source>
        <dbReference type="PROSITE" id="PS50198"/>
    </source>
</evidence>
<comment type="catalytic activity">
    <reaction evidence="1 11">
        <text>[protein]-peptidylproline (omega=180) = [protein]-peptidylproline (omega=0)</text>
        <dbReference type="Rhea" id="RHEA:16237"/>
        <dbReference type="Rhea" id="RHEA-COMP:10747"/>
        <dbReference type="Rhea" id="RHEA-COMP:10748"/>
        <dbReference type="ChEBI" id="CHEBI:83833"/>
        <dbReference type="ChEBI" id="CHEBI:83834"/>
        <dbReference type="EC" id="5.2.1.8"/>
    </reaction>
</comment>
<evidence type="ECO:0000256" key="9">
    <source>
        <dbReference type="ARBA" id="ARBA00066165"/>
    </source>
</evidence>
<dbReference type="GO" id="GO:0005634">
    <property type="term" value="C:nucleus"/>
    <property type="evidence" value="ECO:0007669"/>
    <property type="project" value="TreeGrafter"/>
</dbReference>
<evidence type="ECO:0000256" key="8">
    <source>
        <dbReference type="ARBA" id="ARBA00054022"/>
    </source>
</evidence>
<dbReference type="InterPro" id="IPR000297">
    <property type="entry name" value="PPIase_PpiC"/>
</dbReference>
<evidence type="ECO:0000256" key="4">
    <source>
        <dbReference type="ARBA" id="ARBA00022562"/>
    </source>
</evidence>
<keyword evidence="5 10" id="KW-0697">Rotamase</keyword>
<dbReference type="EC" id="5.2.1.8" evidence="11"/>
<dbReference type="PROSITE" id="PS50198">
    <property type="entry name" value="PPIC_PPIASE_2"/>
    <property type="match status" value="1"/>
</dbReference>
<name>A0A6T8NDZ4_9STRA</name>
<keyword evidence="6" id="KW-1035">Host cytoplasm</keyword>
<comment type="subunit">
    <text evidence="9">Interacts with host FBXW7; leading to FBXW7 autoubiquitination and subsequent degradation.</text>
</comment>
<dbReference type="EMBL" id="HBEL01041126">
    <property type="protein sequence ID" value="CAD8422986.1"/>
    <property type="molecule type" value="Transcribed_RNA"/>
</dbReference>
<dbReference type="Gene3D" id="3.10.50.40">
    <property type="match status" value="1"/>
</dbReference>
<evidence type="ECO:0000313" key="14">
    <source>
        <dbReference type="EMBL" id="CAD8422986.1"/>
    </source>
</evidence>
<feature type="domain" description="PpiC" evidence="12">
    <location>
        <begin position="2"/>
        <end position="116"/>
    </location>
</feature>
<evidence type="ECO:0000256" key="1">
    <source>
        <dbReference type="ARBA" id="ARBA00000971"/>
    </source>
</evidence>
<sequence>MTTEVRAAHLLIKHTGSRNPVSRRTGDQVTISPQIALAELQSFQQKITQEGVHESFPKYANERSDCSSFRANGDLGNFGRGAMQKPFEDATFGLAVGEMSGIVSTDSGYHLIYRIE</sequence>
<gene>
    <name evidence="13" type="ORF">PINE0816_LOCUS19138</name>
    <name evidence="14" type="ORF">PINE0816_LOCUS19144</name>
</gene>
<dbReference type="GO" id="GO:0005829">
    <property type="term" value="C:cytosol"/>
    <property type="evidence" value="ECO:0007669"/>
    <property type="project" value="TreeGrafter"/>
</dbReference>
<dbReference type="GO" id="GO:0030430">
    <property type="term" value="C:host cell cytoplasm"/>
    <property type="evidence" value="ECO:0007669"/>
    <property type="project" value="UniProtKB-SubCell"/>
</dbReference>
<evidence type="ECO:0000313" key="13">
    <source>
        <dbReference type="EMBL" id="CAD8422980.1"/>
    </source>
</evidence>